<keyword evidence="2" id="KW-1133">Transmembrane helix</keyword>
<dbReference type="Proteomes" id="UP000199012">
    <property type="component" value="Unassembled WGS sequence"/>
</dbReference>
<proteinExistence type="predicted"/>
<reference evidence="3 4" key="1">
    <citation type="submission" date="2016-10" db="EMBL/GenBank/DDBJ databases">
        <authorList>
            <person name="de Groot N.N."/>
        </authorList>
    </citation>
    <scope>NUCLEOTIDE SEQUENCE [LARGE SCALE GENOMIC DNA]</scope>
    <source>
        <strain evidence="3 4">CGMCC 4.6945</strain>
    </source>
</reference>
<feature type="compositionally biased region" description="Low complexity" evidence="1">
    <location>
        <begin position="74"/>
        <end position="85"/>
    </location>
</feature>
<evidence type="ECO:0008006" key="5">
    <source>
        <dbReference type="Google" id="ProtNLM"/>
    </source>
</evidence>
<feature type="compositionally biased region" description="Gly residues" evidence="1">
    <location>
        <begin position="30"/>
        <end position="46"/>
    </location>
</feature>
<feature type="compositionally biased region" description="Low complexity" evidence="1">
    <location>
        <begin position="47"/>
        <end position="63"/>
    </location>
</feature>
<feature type="region of interest" description="Disordered" evidence="1">
    <location>
        <begin position="30"/>
        <end position="128"/>
    </location>
</feature>
<accession>A0A1I0W118</accession>
<feature type="transmembrane region" description="Helical" evidence="2">
    <location>
        <begin position="163"/>
        <end position="182"/>
    </location>
</feature>
<dbReference type="EMBL" id="FOKA01000002">
    <property type="protein sequence ID" value="SFA82224.1"/>
    <property type="molecule type" value="Genomic_DNA"/>
</dbReference>
<keyword evidence="2" id="KW-0472">Membrane</keyword>
<dbReference type="STRING" id="988821.SAMN05421867_10298"/>
<gene>
    <name evidence="3" type="ORF">SAMN05421867_10298</name>
</gene>
<sequence>MPQRPDDPAADASGHAADDVWEDLVARLRGMGGMDGAPGATGGGAGTAPAGASSGGPAATSPDEASDGARGDDAAGTPPAVGPAGLQPRTVRPARRAPGDDAAGAGGRGTADAPVPAPLPGADGRSWDATDRMDAAERRVDEAERFVPPDPGPVLGGEPLRTAAWLAVVGAPLLVVVALVAWPGAPASVLQAAGVVFLLGIAVLVWRMPHRRDPDDPDDGAVV</sequence>
<dbReference type="RefSeq" id="WP_090030708.1">
    <property type="nucleotide sequence ID" value="NZ_BONM01000001.1"/>
</dbReference>
<dbReference type="AlphaFoldDB" id="A0A1I0W118"/>
<keyword evidence="4" id="KW-1185">Reference proteome</keyword>
<evidence type="ECO:0000256" key="2">
    <source>
        <dbReference type="SAM" id="Phobius"/>
    </source>
</evidence>
<protein>
    <recommendedName>
        <fullName evidence="5">DUF308 domain-containing protein</fullName>
    </recommendedName>
</protein>
<dbReference type="OrthoDB" id="5147993at2"/>
<keyword evidence="2" id="KW-0812">Transmembrane</keyword>
<organism evidence="3 4">
    <name type="scientific">Cellulomonas marina</name>
    <dbReference type="NCBI Taxonomy" id="988821"/>
    <lineage>
        <taxon>Bacteria</taxon>
        <taxon>Bacillati</taxon>
        <taxon>Actinomycetota</taxon>
        <taxon>Actinomycetes</taxon>
        <taxon>Micrococcales</taxon>
        <taxon>Cellulomonadaceae</taxon>
        <taxon>Cellulomonas</taxon>
    </lineage>
</organism>
<feature type="transmembrane region" description="Helical" evidence="2">
    <location>
        <begin position="188"/>
        <end position="206"/>
    </location>
</feature>
<evidence type="ECO:0000256" key="1">
    <source>
        <dbReference type="SAM" id="MobiDB-lite"/>
    </source>
</evidence>
<evidence type="ECO:0000313" key="4">
    <source>
        <dbReference type="Proteomes" id="UP000199012"/>
    </source>
</evidence>
<evidence type="ECO:0000313" key="3">
    <source>
        <dbReference type="EMBL" id="SFA82224.1"/>
    </source>
</evidence>
<name>A0A1I0W118_9CELL</name>